<proteinExistence type="predicted"/>
<accession>A0AAF0FWL2</accession>
<feature type="domain" description="Transglutaminase-like" evidence="2">
    <location>
        <begin position="100"/>
        <end position="183"/>
    </location>
</feature>
<keyword evidence="1" id="KW-0472">Membrane</keyword>
<gene>
    <name evidence="3" type="ORF">L1994_02595</name>
</gene>
<dbReference type="AlphaFoldDB" id="A0AAF0FWL2"/>
<keyword evidence="1" id="KW-1133">Transmembrane helix</keyword>
<dbReference type="EMBL" id="CP091092">
    <property type="protein sequence ID" value="WFN37295.1"/>
    <property type="molecule type" value="Genomic_DNA"/>
</dbReference>
<dbReference type="Proteomes" id="UP001218895">
    <property type="component" value="Chromosome"/>
</dbReference>
<feature type="transmembrane region" description="Helical" evidence="1">
    <location>
        <begin position="7"/>
        <end position="28"/>
    </location>
</feature>
<reference evidence="3" key="1">
    <citation type="submission" date="2022-01" db="EMBL/GenBank/DDBJ databases">
        <title>Complete genome of Methanomicrobium antiquum DSM 21220.</title>
        <authorList>
            <person name="Chen S.-C."/>
            <person name="You Y.-T."/>
            <person name="Zhou Y.-Z."/>
            <person name="Lai M.-C."/>
        </authorList>
    </citation>
    <scope>NUCLEOTIDE SEQUENCE</scope>
    <source>
        <strain evidence="3">DSM 21220</strain>
    </source>
</reference>
<dbReference type="InterPro" id="IPR002931">
    <property type="entry name" value="Transglutaminase-like"/>
</dbReference>
<keyword evidence="1" id="KW-0812">Transmembrane</keyword>
<dbReference type="KEGG" id="manq:L1994_02595"/>
<organism evidence="3 4">
    <name type="scientific">Methanomicrobium antiquum</name>
    <dbReference type="NCBI Taxonomy" id="487686"/>
    <lineage>
        <taxon>Archaea</taxon>
        <taxon>Methanobacteriati</taxon>
        <taxon>Methanobacteriota</taxon>
        <taxon>Stenosarchaea group</taxon>
        <taxon>Methanomicrobia</taxon>
        <taxon>Methanomicrobiales</taxon>
        <taxon>Methanomicrobiaceae</taxon>
        <taxon>Methanomicrobium</taxon>
    </lineage>
</organism>
<evidence type="ECO:0000313" key="3">
    <source>
        <dbReference type="EMBL" id="WFN37295.1"/>
    </source>
</evidence>
<evidence type="ECO:0000313" key="4">
    <source>
        <dbReference type="Proteomes" id="UP001218895"/>
    </source>
</evidence>
<dbReference type="GeneID" id="79949248"/>
<keyword evidence="4" id="KW-1185">Reference proteome</keyword>
<dbReference type="Gene3D" id="3.10.620.30">
    <property type="match status" value="1"/>
</dbReference>
<dbReference type="RefSeq" id="WP_278100134.1">
    <property type="nucleotide sequence ID" value="NZ_CP091092.1"/>
</dbReference>
<dbReference type="SUPFAM" id="SSF54001">
    <property type="entry name" value="Cysteine proteinases"/>
    <property type="match status" value="1"/>
</dbReference>
<dbReference type="InterPro" id="IPR038765">
    <property type="entry name" value="Papain-like_cys_pep_sf"/>
</dbReference>
<sequence>MISGFDILKYLSIAVILSLVVTGGFFMVSAGSDNAPDSISGTKDSVSGYQSEPFEVITVYTSSLASDKSVISYSEAMDYKNPAVQSFAYLRISSGNAGEYSYNQAFDMWDYLQKNWVYANDPKGPEYISKASDTIKAGLRGDCDDYSVFLSSLILSLGGKCRIIESPPVDGSNTGHAYPELFIGTDKNQVVDISRSISAEYGCEKVYYSISNNDQMTEYWLNLDWSGKNLSIDYYRYGDSSYIKNSNHPGREYYNANSEVTIYYPDGKSIKSTPQHGYYMQKMNGVDTLNAL</sequence>
<evidence type="ECO:0000256" key="1">
    <source>
        <dbReference type="SAM" id="Phobius"/>
    </source>
</evidence>
<evidence type="ECO:0000259" key="2">
    <source>
        <dbReference type="Pfam" id="PF01841"/>
    </source>
</evidence>
<protein>
    <submittedName>
        <fullName evidence="3">Transglutaminase-like domain-containing protein</fullName>
    </submittedName>
</protein>
<dbReference type="Pfam" id="PF01841">
    <property type="entry name" value="Transglut_core"/>
    <property type="match status" value="1"/>
</dbReference>
<name>A0AAF0FWL2_9EURY</name>